<feature type="transmembrane region" description="Helical" evidence="1">
    <location>
        <begin position="123"/>
        <end position="143"/>
    </location>
</feature>
<feature type="transmembrane region" description="Helical" evidence="1">
    <location>
        <begin position="238"/>
        <end position="262"/>
    </location>
</feature>
<dbReference type="STRING" id="1618443.UV73_C0001G0244"/>
<feature type="transmembrane region" description="Helical" evidence="1">
    <location>
        <begin position="335"/>
        <end position="357"/>
    </location>
</feature>
<feature type="transmembrane region" description="Helical" evidence="1">
    <location>
        <begin position="149"/>
        <end position="166"/>
    </location>
</feature>
<reference evidence="2 3" key="1">
    <citation type="journal article" date="2015" name="Nature">
        <title>rRNA introns, odd ribosomes, and small enigmatic genomes across a large radiation of phyla.</title>
        <authorList>
            <person name="Brown C.T."/>
            <person name="Hug L.A."/>
            <person name="Thomas B.C."/>
            <person name="Sharon I."/>
            <person name="Castelle C.J."/>
            <person name="Singh A."/>
            <person name="Wilkins M.J."/>
            <person name="Williams K.H."/>
            <person name="Banfield J.F."/>
        </authorList>
    </citation>
    <scope>NUCLEOTIDE SEQUENCE [LARGE SCALE GENOMIC DNA]</scope>
</reference>
<sequence>MNKYKIIIIGLILAFIFSRIYSINPYKELLGDHGDKYEFFNFMYLVGENLRSGKYALEKTDILRYPNGFELSHGYDGVLSTFSGALLSFILPLPLAYNLVIILILFLNFYITYSFFSTISESGLFGLFAGIFYGFSPYVIARINSHPNLAFIGGFPFLAKAFYDFFRNKGKAGFIAYFNIIFGILLIAFGSLQYLIIVFWFFLFLLTGYLLLYPKDSLAVIIYYLQMAKVKVRNKPEVFYFVLLLNAIIALYFFGGFAKGIIFGSFVYPFNYGRYVQCCLPQLSDILIPNQYINLLYSKLNFSSASIEKVISPGLVGWIIFIIFYFKEKINRRKIFILLSLAVYLIATLGMIPLPYWPEGGRSIVIFSILILVFMSVIPFFKLKKFIYPLILLMLLERLTFTVHRTFALPFMESKVAAQLPEKAILNIPLSATNAFRSVLPYMTHKKIVDGYFHDTAENKSTLSFFEQEYTQRYICDSEKVHKDKLLYVDKNFNDTLALLRNFDIRSIIIHKNRQYEKFYYDECSNVRYWWYNLNPEVIVLKTDTHGVVSSSIKLIKYPSLKTGFYFHKDGEFILDGIHIAPGIFTDANIKVNNSLYGLKWNSVNEGINTVFEAPMVLQVNAGEELILSSDMKFDDTIYINFYYSFEADENSHEVKKPIERVYLSSDYEIFRVN</sequence>
<dbReference type="Proteomes" id="UP000034894">
    <property type="component" value="Unassembled WGS sequence"/>
</dbReference>
<gene>
    <name evidence="2" type="ORF">UV73_C0001G0244</name>
</gene>
<name>A0A0G1GIY0_9BACT</name>
<keyword evidence="1" id="KW-0812">Transmembrane</keyword>
<protein>
    <submittedName>
        <fullName evidence="2">Uncharacterized protein</fullName>
    </submittedName>
</protein>
<feature type="transmembrane region" description="Helical" evidence="1">
    <location>
        <begin position="310"/>
        <end position="326"/>
    </location>
</feature>
<comment type="caution">
    <text evidence="2">The sequence shown here is derived from an EMBL/GenBank/DDBJ whole genome shotgun (WGS) entry which is preliminary data.</text>
</comment>
<organism evidence="2 3">
    <name type="scientific">Candidatus Gottesmanbacteria bacterium GW2011_GWA2_43_14</name>
    <dbReference type="NCBI Taxonomy" id="1618443"/>
    <lineage>
        <taxon>Bacteria</taxon>
        <taxon>Candidatus Gottesmaniibacteriota</taxon>
    </lineage>
</organism>
<feature type="transmembrane region" description="Helical" evidence="1">
    <location>
        <begin position="89"/>
        <end position="111"/>
    </location>
</feature>
<dbReference type="EMBL" id="LCFP01000001">
    <property type="protein sequence ID" value="KKS98723.1"/>
    <property type="molecule type" value="Genomic_DNA"/>
</dbReference>
<evidence type="ECO:0000313" key="3">
    <source>
        <dbReference type="Proteomes" id="UP000034894"/>
    </source>
</evidence>
<feature type="transmembrane region" description="Helical" evidence="1">
    <location>
        <begin position="363"/>
        <end position="381"/>
    </location>
</feature>
<evidence type="ECO:0000256" key="1">
    <source>
        <dbReference type="SAM" id="Phobius"/>
    </source>
</evidence>
<keyword evidence="1" id="KW-0472">Membrane</keyword>
<evidence type="ECO:0000313" key="2">
    <source>
        <dbReference type="EMBL" id="KKS98723.1"/>
    </source>
</evidence>
<dbReference type="AlphaFoldDB" id="A0A0G1GIY0"/>
<keyword evidence="1" id="KW-1133">Transmembrane helix</keyword>
<feature type="transmembrane region" description="Helical" evidence="1">
    <location>
        <begin position="178"/>
        <end position="203"/>
    </location>
</feature>
<accession>A0A0G1GIY0</accession>
<proteinExistence type="predicted"/>